<feature type="compositionally biased region" description="Low complexity" evidence="1">
    <location>
        <begin position="12"/>
        <end position="25"/>
    </location>
</feature>
<gene>
    <name evidence="2" type="ORF">PACLA_8A050106</name>
</gene>
<protein>
    <submittedName>
        <fullName evidence="2">Uncharacterized protein</fullName>
    </submittedName>
</protein>
<feature type="region of interest" description="Disordered" evidence="1">
    <location>
        <begin position="10"/>
        <end position="38"/>
    </location>
</feature>
<evidence type="ECO:0000313" key="2">
    <source>
        <dbReference type="EMBL" id="CAB3999188.1"/>
    </source>
</evidence>
<dbReference type="EMBL" id="CACRXK020003534">
    <property type="protein sequence ID" value="CAB3999188.1"/>
    <property type="molecule type" value="Genomic_DNA"/>
</dbReference>
<dbReference type="Proteomes" id="UP001152795">
    <property type="component" value="Unassembled WGS sequence"/>
</dbReference>
<feature type="region of interest" description="Disordered" evidence="1">
    <location>
        <begin position="98"/>
        <end position="127"/>
    </location>
</feature>
<proteinExistence type="predicted"/>
<feature type="compositionally biased region" description="Polar residues" evidence="1">
    <location>
        <begin position="110"/>
        <end position="127"/>
    </location>
</feature>
<name>A0A6S7I311_PARCT</name>
<comment type="caution">
    <text evidence="2">The sequence shown here is derived from an EMBL/GenBank/DDBJ whole genome shotgun (WGS) entry which is preliminary data.</text>
</comment>
<accession>A0A6S7I311</accession>
<reference evidence="2" key="1">
    <citation type="submission" date="2020-04" db="EMBL/GenBank/DDBJ databases">
        <authorList>
            <person name="Alioto T."/>
            <person name="Alioto T."/>
            <person name="Gomez Garrido J."/>
        </authorList>
    </citation>
    <scope>NUCLEOTIDE SEQUENCE</scope>
    <source>
        <strain evidence="2">A484AB</strain>
    </source>
</reference>
<organism evidence="2 3">
    <name type="scientific">Paramuricea clavata</name>
    <name type="common">Red gorgonian</name>
    <name type="synonym">Violescent sea-whip</name>
    <dbReference type="NCBI Taxonomy" id="317549"/>
    <lineage>
        <taxon>Eukaryota</taxon>
        <taxon>Metazoa</taxon>
        <taxon>Cnidaria</taxon>
        <taxon>Anthozoa</taxon>
        <taxon>Octocorallia</taxon>
        <taxon>Malacalcyonacea</taxon>
        <taxon>Plexauridae</taxon>
        <taxon>Paramuricea</taxon>
    </lineage>
</organism>
<evidence type="ECO:0000313" key="3">
    <source>
        <dbReference type="Proteomes" id="UP001152795"/>
    </source>
</evidence>
<dbReference type="AlphaFoldDB" id="A0A6S7I311"/>
<keyword evidence="3" id="KW-1185">Reference proteome</keyword>
<evidence type="ECO:0000256" key="1">
    <source>
        <dbReference type="SAM" id="MobiDB-lite"/>
    </source>
</evidence>
<sequence length="127" mass="14167">MEMHIKYQFQHAAAKASKANPRANPSNAGSQNQPGDRKEYFAKRYASKVFVNDAIGRWNDLKTEAGVKSDEEFANTLLSLFETSRRIQLRLVYDDTITASEGDSDEDSETITIGNISSLSQLHGSHE</sequence>